<reference evidence="3" key="1">
    <citation type="journal article" date="2018" name="Genome Announc.">
        <title>Complete genome sequence of a Dickeya fangzhongdai type strain causing bleeding canker of pear tree trunks.</title>
        <authorList>
            <person name="Zhao Y."/>
            <person name="Tian Y."/>
            <person name="Li X."/>
            <person name="Hu B."/>
        </authorList>
    </citation>
    <scope>NUCLEOTIDE SEQUENCE [LARGE SCALE GENOMIC DNA]</scope>
    <source>
        <strain evidence="3">DSM 101947</strain>
    </source>
</reference>
<dbReference type="EMBL" id="CP025003">
    <property type="protein sequence ID" value="ATZ93005.1"/>
    <property type="molecule type" value="Genomic_DNA"/>
</dbReference>
<dbReference type="AlphaFoldDB" id="A0A2K8QIU6"/>
<dbReference type="RefSeq" id="WP_100848833.1">
    <property type="nucleotide sequence ID" value="NZ_BMJF01000003.1"/>
</dbReference>
<dbReference type="KEGG" id="dfn:CVE23_02840"/>
<evidence type="ECO:0000313" key="3">
    <source>
        <dbReference type="Proteomes" id="UP000231901"/>
    </source>
</evidence>
<dbReference type="GeneID" id="66563277"/>
<evidence type="ECO:0000313" key="2">
    <source>
        <dbReference type="EMBL" id="ATZ93005.1"/>
    </source>
</evidence>
<sequence>MSRLREIIPGLHVPSTVPNVYSKKAQVQVRRFRNGERNYTRLNDKGTRYLKIDVGPFWRLLSRNHGYSWELMNHERYNNEIRK</sequence>
<proteinExistence type="predicted"/>
<dbReference type="Proteomes" id="UP000231901">
    <property type="component" value="Chromosome"/>
</dbReference>
<evidence type="ECO:0000259" key="1">
    <source>
        <dbReference type="Pfam" id="PF24732"/>
    </source>
</evidence>
<organism evidence="2 3">
    <name type="scientific">Dickeya fangzhongdai</name>
    <dbReference type="NCBI Taxonomy" id="1778540"/>
    <lineage>
        <taxon>Bacteria</taxon>
        <taxon>Pseudomonadati</taxon>
        <taxon>Pseudomonadota</taxon>
        <taxon>Gammaproteobacteria</taxon>
        <taxon>Enterobacterales</taxon>
        <taxon>Pectobacteriaceae</taxon>
        <taxon>Dickeya</taxon>
    </lineage>
</organism>
<protein>
    <recommendedName>
        <fullName evidence="1">ParE-like toxin domain-containing protein</fullName>
    </recommendedName>
</protein>
<dbReference type="Pfam" id="PF24732">
    <property type="entry name" value="ParE_like"/>
    <property type="match status" value="1"/>
</dbReference>
<dbReference type="InterPro" id="IPR056925">
    <property type="entry name" value="ParE-like"/>
</dbReference>
<keyword evidence="3" id="KW-1185">Reference proteome</keyword>
<feature type="domain" description="ParE-like toxin" evidence="1">
    <location>
        <begin position="22"/>
        <end position="79"/>
    </location>
</feature>
<name>A0A2K8QIU6_9GAMM</name>
<accession>A0A2K8QIU6</accession>
<gene>
    <name evidence="2" type="ORF">CVE23_02840</name>
</gene>